<dbReference type="InterPro" id="IPR036691">
    <property type="entry name" value="Endo/exonu/phosph_ase_sf"/>
</dbReference>
<reference evidence="1" key="1">
    <citation type="submission" date="2018-11" db="EMBL/GenBank/DDBJ databases">
        <authorList>
            <person name="Alioto T."/>
            <person name="Alioto T."/>
        </authorList>
    </citation>
    <scope>NUCLEOTIDE SEQUENCE</scope>
</reference>
<protein>
    <submittedName>
        <fullName evidence="1">Uncharacterized protein</fullName>
    </submittedName>
</protein>
<dbReference type="InterPro" id="IPR027417">
    <property type="entry name" value="P-loop_NTPase"/>
</dbReference>
<dbReference type="Gene3D" id="2.30.30.940">
    <property type="match status" value="1"/>
</dbReference>
<dbReference type="PANTHER" id="PTHR47642:SF5">
    <property type="entry name" value="ATP-DEPENDENT DNA HELICASE"/>
    <property type="match status" value="1"/>
</dbReference>
<dbReference type="SUPFAM" id="SSF56219">
    <property type="entry name" value="DNase I-like"/>
    <property type="match status" value="1"/>
</dbReference>
<dbReference type="CDD" id="cd18809">
    <property type="entry name" value="SF1_C_RecD"/>
    <property type="match status" value="1"/>
</dbReference>
<dbReference type="AlphaFoldDB" id="A0A8B6E954"/>
<dbReference type="PANTHER" id="PTHR47642">
    <property type="entry name" value="ATP-DEPENDENT DNA HELICASE"/>
    <property type="match status" value="1"/>
</dbReference>
<organism evidence="1 2">
    <name type="scientific">Mytilus galloprovincialis</name>
    <name type="common">Mediterranean mussel</name>
    <dbReference type="NCBI Taxonomy" id="29158"/>
    <lineage>
        <taxon>Eukaryota</taxon>
        <taxon>Metazoa</taxon>
        <taxon>Spiralia</taxon>
        <taxon>Lophotrochozoa</taxon>
        <taxon>Mollusca</taxon>
        <taxon>Bivalvia</taxon>
        <taxon>Autobranchia</taxon>
        <taxon>Pteriomorphia</taxon>
        <taxon>Mytilida</taxon>
        <taxon>Mytiloidea</taxon>
        <taxon>Mytilidae</taxon>
        <taxon>Mytilinae</taxon>
        <taxon>Mytilus</taxon>
    </lineage>
</organism>
<proteinExistence type="predicted"/>
<accession>A0A8B6E954</accession>
<dbReference type="Gene3D" id="3.60.10.10">
    <property type="entry name" value="Endonuclease/exonuclease/phosphatase"/>
    <property type="match status" value="1"/>
</dbReference>
<dbReference type="InterPro" id="IPR051055">
    <property type="entry name" value="PIF1_helicase"/>
</dbReference>
<comment type="caution">
    <text evidence="1">The sequence shown here is derived from an EMBL/GenBank/DDBJ whole genome shotgun (WGS) entry which is preliminary data.</text>
</comment>
<dbReference type="Gene3D" id="3.40.50.300">
    <property type="entry name" value="P-loop containing nucleotide triphosphate hydrolases"/>
    <property type="match status" value="1"/>
</dbReference>
<dbReference type="Proteomes" id="UP000596742">
    <property type="component" value="Unassembled WGS sequence"/>
</dbReference>
<gene>
    <name evidence="1" type="ORF">MGAL_10B038848</name>
</gene>
<dbReference type="EMBL" id="UYJE01004650">
    <property type="protein sequence ID" value="VDI30095.1"/>
    <property type="molecule type" value="Genomic_DNA"/>
</dbReference>
<evidence type="ECO:0000313" key="1">
    <source>
        <dbReference type="EMBL" id="VDI30095.1"/>
    </source>
</evidence>
<sequence length="313" mass="35010">MSIRNIDTTDGLVNGAFGSVTGIEKSQNDEIRAVFVKFDHPESVEEVLHGKNVTRKQLPLRLGWAATIHKVQGMTVKEIVVSLKRTFAPGMAYVALSRVSSLKGMHIIDFDPKVIYASEDITRALDSMESFHLSKSSTEPSDFILCSKSRSEAYTSSTSPYSTLAAAERGGVATLVHKDVHFSKKQYSAVNIEYVAIQIEKPTKLVLINIYRPPVYPLQLFCHNLVHLLDEVDSKESLPVAIMGDFNDNVFQLNSKILEILTNYGYKQIVQQITTECGSCLDLTFVKNVDKCPTCTVIPIYYSFHDVVQIYFD</sequence>
<keyword evidence="2" id="KW-1185">Reference proteome</keyword>
<dbReference type="OrthoDB" id="10040528at2759"/>
<evidence type="ECO:0000313" key="2">
    <source>
        <dbReference type="Proteomes" id="UP000596742"/>
    </source>
</evidence>
<name>A0A8B6E954_MYTGA</name>
<dbReference type="SUPFAM" id="SSF52540">
    <property type="entry name" value="P-loop containing nucleoside triphosphate hydrolases"/>
    <property type="match status" value="1"/>
</dbReference>